<evidence type="ECO:0000259" key="2">
    <source>
        <dbReference type="SMART" id="SM00955"/>
    </source>
</evidence>
<reference evidence="3 4" key="1">
    <citation type="submission" date="2019-02" db="EMBL/GenBank/DDBJ databases">
        <title>Genome sequencing of the rare red list fungi Bondarzewia mesenterica.</title>
        <authorList>
            <person name="Buettner E."/>
            <person name="Kellner H."/>
        </authorList>
    </citation>
    <scope>NUCLEOTIDE SEQUENCE [LARGE SCALE GENOMIC DNA]</scope>
    <source>
        <strain evidence="3 4">DSM 108281</strain>
    </source>
</reference>
<gene>
    <name evidence="3" type="ORF">EW146_g6314</name>
</gene>
<dbReference type="InterPro" id="IPR001900">
    <property type="entry name" value="RNase_II/R"/>
</dbReference>
<dbReference type="GO" id="GO:0000175">
    <property type="term" value="F:3'-5'-RNA exonuclease activity"/>
    <property type="evidence" value="ECO:0007669"/>
    <property type="project" value="TreeGrafter"/>
</dbReference>
<dbReference type="PANTHER" id="PTHR23355">
    <property type="entry name" value="RIBONUCLEASE"/>
    <property type="match status" value="1"/>
</dbReference>
<protein>
    <recommendedName>
        <fullName evidence="2">RNB domain-containing protein</fullName>
    </recommendedName>
</protein>
<dbReference type="GO" id="GO:0000932">
    <property type="term" value="C:P-body"/>
    <property type="evidence" value="ECO:0007669"/>
    <property type="project" value="TreeGrafter"/>
</dbReference>
<dbReference type="Pfam" id="PF00773">
    <property type="entry name" value="RNB"/>
    <property type="match status" value="1"/>
</dbReference>
<dbReference type="AlphaFoldDB" id="A0A4S4LUN1"/>
<evidence type="ECO:0000256" key="1">
    <source>
        <dbReference type="SAM" id="MobiDB-lite"/>
    </source>
</evidence>
<dbReference type="InterPro" id="IPR050180">
    <property type="entry name" value="RNR_Ribonuclease"/>
</dbReference>
<sequence>MHRRGVQCTQRLRSHTSPNRHNAVIDFVRARSASSHKPNPNPYYRNKNGQRNESGQYIREKVGAIIGAATRTDADSGWKHSNAKRSDELRLVNAILDSSQLPAAVPPALAANEGNEASTDSDEVDFLTLQTMPEGLAPGSFVQIRRNHLVFECIVLRDDYFDGFYRIVCLSQTGKMLYAATEDIMFTLPKFVDEDLISRCGEAERAESSPQLMARVMALRELRAFCKAAEDGYNALARPVNTLFNQVCSANPDEWSKVTLAEAMKIVAPKDDTSSLTSFCLHSHMMNRSREFVADPTRYFLTQTFYVRPRSHSERIDSVAEMIRKKDPKLVAFAEKARRVIQRIRPARAQSIQEPPTCTIMKDVTYTDGDRTFIFYLQESLNQMRTTQTDPYTASMCAIVKAVGMHPGDITVEVVRQLLIDLGVFAPWQDFASRRLELGLFQGPEEESPIVKEQNSIMHRSLSAPPSAGPLGPEDFYPSDRLESVRHDFGDLPVYVIDDYGAEELDDGLSIETIPTEPGSYWMHTHIADPTSLLPPTHIFALQARRAGESIYFQHRTWPMLPRCFMNEGMSLGDSAAVGKPERVLTFSSKVDPAGDIVDYKVRASLVRNVHVLRYDDIDSALSLVTGVFHHPFGRSKASQLPLPPDYLAPSDIENLRHLATVAERLVNRRLQSPIILFTTPVAHLSVSPRPLPISSIDARQPSIYRGYPEVNYRIGGIDVLEKGSRGIIAEAAKAASRVASRFANERGLPIVHRGSLPPVTVKESDFQELMSLRSKEGLVYYWDALRLRAAVPPGTSTLESKSHFALGIPESEGYVRVTSPLRRYPDMIAHWQIKEALLSPGSKPLFSADELQTFIDEYVPNELLRKRSDRLHQLFWATMYIHRWKEANEASSDVFKGDWQMVYLPGLGVPATLVETAGHHVDIPIGQEVRVNVDKIELGSRPKIQVYQV</sequence>
<dbReference type="SMART" id="SM00955">
    <property type="entry name" value="RNB"/>
    <property type="match status" value="1"/>
</dbReference>
<proteinExistence type="predicted"/>
<evidence type="ECO:0000313" key="4">
    <source>
        <dbReference type="Proteomes" id="UP000310158"/>
    </source>
</evidence>
<dbReference type="OrthoDB" id="2285229at2759"/>
<dbReference type="SUPFAM" id="SSF50249">
    <property type="entry name" value="Nucleic acid-binding proteins"/>
    <property type="match status" value="1"/>
</dbReference>
<feature type="region of interest" description="Disordered" evidence="1">
    <location>
        <begin position="31"/>
        <end position="53"/>
    </location>
</feature>
<dbReference type="EMBL" id="SGPL01000312">
    <property type="protein sequence ID" value="THH13970.1"/>
    <property type="molecule type" value="Genomic_DNA"/>
</dbReference>
<dbReference type="GO" id="GO:0006402">
    <property type="term" value="P:mRNA catabolic process"/>
    <property type="evidence" value="ECO:0007669"/>
    <property type="project" value="TreeGrafter"/>
</dbReference>
<name>A0A4S4LUN1_9AGAM</name>
<accession>A0A4S4LUN1</accession>
<dbReference type="Proteomes" id="UP000310158">
    <property type="component" value="Unassembled WGS sequence"/>
</dbReference>
<dbReference type="PANTHER" id="PTHR23355:SF65">
    <property type="entry name" value="EXORIBONUCLEASE CYT-4, PUTATIVE (AFU_ORTHOLOGUE AFUA_7G01550)-RELATED"/>
    <property type="match status" value="1"/>
</dbReference>
<keyword evidence="4" id="KW-1185">Reference proteome</keyword>
<evidence type="ECO:0000313" key="3">
    <source>
        <dbReference type="EMBL" id="THH13970.1"/>
    </source>
</evidence>
<dbReference type="InterPro" id="IPR012340">
    <property type="entry name" value="NA-bd_OB-fold"/>
</dbReference>
<dbReference type="GO" id="GO:0003723">
    <property type="term" value="F:RNA binding"/>
    <property type="evidence" value="ECO:0007669"/>
    <property type="project" value="InterPro"/>
</dbReference>
<feature type="domain" description="RNB" evidence="2">
    <location>
        <begin position="486"/>
        <end position="840"/>
    </location>
</feature>
<organism evidence="3 4">
    <name type="scientific">Bondarzewia mesenterica</name>
    <dbReference type="NCBI Taxonomy" id="1095465"/>
    <lineage>
        <taxon>Eukaryota</taxon>
        <taxon>Fungi</taxon>
        <taxon>Dikarya</taxon>
        <taxon>Basidiomycota</taxon>
        <taxon>Agaricomycotina</taxon>
        <taxon>Agaricomycetes</taxon>
        <taxon>Russulales</taxon>
        <taxon>Bondarzewiaceae</taxon>
        <taxon>Bondarzewia</taxon>
    </lineage>
</organism>
<comment type="caution">
    <text evidence="3">The sequence shown here is derived from an EMBL/GenBank/DDBJ whole genome shotgun (WGS) entry which is preliminary data.</text>
</comment>